<dbReference type="EMBL" id="JARVWT010000002">
    <property type="protein sequence ID" value="MDH2330461.1"/>
    <property type="molecule type" value="Genomic_DNA"/>
</dbReference>
<sequence>MAKGTFMYELKLNKNDNVPAVIQLPGQMIEFEITEKDLNRMLHLYFMKRMEQRRDIP</sequence>
<accession>A0AAP3ZVQ6</accession>
<evidence type="ECO:0000313" key="1">
    <source>
        <dbReference type="EMBL" id="MDH2330461.1"/>
    </source>
</evidence>
<proteinExistence type="predicted"/>
<gene>
    <name evidence="1" type="ORF">QDS18_06250</name>
</gene>
<dbReference type="AlphaFoldDB" id="A0AAP3ZVQ6"/>
<dbReference type="RefSeq" id="WP_179085921.1">
    <property type="nucleotide sequence ID" value="NZ_JARVWT010000002.1"/>
</dbReference>
<protein>
    <submittedName>
        <fullName evidence="1">Uncharacterized protein</fullName>
    </submittedName>
</protein>
<evidence type="ECO:0000313" key="2">
    <source>
        <dbReference type="Proteomes" id="UP001229409"/>
    </source>
</evidence>
<reference evidence="1" key="1">
    <citation type="submission" date="2023-04" db="EMBL/GenBank/DDBJ databases">
        <title>Uncovering the Secrets of Slow-Growing Bacteria in Tropical Savanna Soil through Cultivation and Genomic Analysis.</title>
        <authorList>
            <person name="Goncalves O.S."/>
            <person name="Santana M.F."/>
        </authorList>
    </citation>
    <scope>NUCLEOTIDE SEQUENCE</scope>
    <source>
        <strain evidence="1">ANTI</strain>
    </source>
</reference>
<organism evidence="1 2">
    <name type="scientific">Paenibacillus polymyxa</name>
    <name type="common">Bacillus polymyxa</name>
    <dbReference type="NCBI Taxonomy" id="1406"/>
    <lineage>
        <taxon>Bacteria</taxon>
        <taxon>Bacillati</taxon>
        <taxon>Bacillota</taxon>
        <taxon>Bacilli</taxon>
        <taxon>Bacillales</taxon>
        <taxon>Paenibacillaceae</taxon>
        <taxon>Paenibacillus</taxon>
    </lineage>
</organism>
<comment type="caution">
    <text evidence="1">The sequence shown here is derived from an EMBL/GenBank/DDBJ whole genome shotgun (WGS) entry which is preliminary data.</text>
</comment>
<dbReference type="Proteomes" id="UP001229409">
    <property type="component" value="Unassembled WGS sequence"/>
</dbReference>
<name>A0AAP3ZVQ6_PAEPO</name>